<evidence type="ECO:0000313" key="2">
    <source>
        <dbReference type="EMBL" id="KAK3095296.1"/>
    </source>
</evidence>
<dbReference type="Pfam" id="PF14216">
    <property type="entry name" value="DUF4326"/>
    <property type="match status" value="1"/>
</dbReference>
<gene>
    <name evidence="2" type="ORF">FSP39_012939</name>
</gene>
<dbReference type="Proteomes" id="UP001186944">
    <property type="component" value="Unassembled WGS sequence"/>
</dbReference>
<reference evidence="2" key="1">
    <citation type="submission" date="2019-08" db="EMBL/GenBank/DDBJ databases">
        <title>The improved chromosome-level genome for the pearl oyster Pinctada fucata martensii using PacBio sequencing and Hi-C.</title>
        <authorList>
            <person name="Zheng Z."/>
        </authorList>
    </citation>
    <scope>NUCLEOTIDE SEQUENCE</scope>
    <source>
        <strain evidence="2">ZZ-2019</strain>
        <tissue evidence="2">Adductor muscle</tissue>
    </source>
</reference>
<sequence length="121" mass="14433">MTEVVNVKKKYLNKAGYMDFQHWIRDPNNVYIGRNMSFYVSGAVGSKWRNPFSVKKYGREQCLKMYEEYIRNDSNLYQSLDELEGKTLGCWCHPDSCHGHVLLDILRERRSINREESQKKY</sequence>
<evidence type="ECO:0000259" key="1">
    <source>
        <dbReference type="Pfam" id="PF14216"/>
    </source>
</evidence>
<dbReference type="InterPro" id="IPR025475">
    <property type="entry name" value="DUF4326"/>
</dbReference>
<keyword evidence="3" id="KW-1185">Reference proteome</keyword>
<feature type="domain" description="DUF4326" evidence="1">
    <location>
        <begin position="21"/>
        <end position="103"/>
    </location>
</feature>
<accession>A0AA89BUN6</accession>
<protein>
    <recommendedName>
        <fullName evidence="1">DUF4326 domain-containing protein</fullName>
    </recommendedName>
</protein>
<dbReference type="EMBL" id="VSWD01000008">
    <property type="protein sequence ID" value="KAK3095296.1"/>
    <property type="molecule type" value="Genomic_DNA"/>
</dbReference>
<proteinExistence type="predicted"/>
<dbReference type="AlphaFoldDB" id="A0AA89BUN6"/>
<name>A0AA89BUN6_PINIB</name>
<organism evidence="2 3">
    <name type="scientific">Pinctada imbricata</name>
    <name type="common">Atlantic pearl-oyster</name>
    <name type="synonym">Pinctada martensii</name>
    <dbReference type="NCBI Taxonomy" id="66713"/>
    <lineage>
        <taxon>Eukaryota</taxon>
        <taxon>Metazoa</taxon>
        <taxon>Spiralia</taxon>
        <taxon>Lophotrochozoa</taxon>
        <taxon>Mollusca</taxon>
        <taxon>Bivalvia</taxon>
        <taxon>Autobranchia</taxon>
        <taxon>Pteriomorphia</taxon>
        <taxon>Pterioida</taxon>
        <taxon>Pterioidea</taxon>
        <taxon>Pteriidae</taxon>
        <taxon>Pinctada</taxon>
    </lineage>
</organism>
<comment type="caution">
    <text evidence="2">The sequence shown here is derived from an EMBL/GenBank/DDBJ whole genome shotgun (WGS) entry which is preliminary data.</text>
</comment>
<evidence type="ECO:0000313" key="3">
    <source>
        <dbReference type="Proteomes" id="UP001186944"/>
    </source>
</evidence>